<dbReference type="InterPro" id="IPR006195">
    <property type="entry name" value="aa-tRNA-synth_II"/>
</dbReference>
<dbReference type="PANTHER" id="PTHR11538">
    <property type="entry name" value="PHENYLALANYL-TRNA SYNTHETASE"/>
    <property type="match status" value="1"/>
</dbReference>
<dbReference type="GO" id="GO:0004826">
    <property type="term" value="F:phenylalanine-tRNA ligase activity"/>
    <property type="evidence" value="ECO:0007669"/>
    <property type="project" value="UniProtKB-EC"/>
</dbReference>
<dbReference type="InterPro" id="IPR002319">
    <property type="entry name" value="Phenylalanyl-tRNA_Synthase"/>
</dbReference>
<name>A0ABS1B8S1_9MICO</name>
<dbReference type="InterPro" id="IPR004188">
    <property type="entry name" value="Phe-tRNA_ligase_II_N"/>
</dbReference>
<feature type="region of interest" description="Disordered" evidence="15">
    <location>
        <begin position="1"/>
        <end position="38"/>
    </location>
</feature>
<comment type="subcellular location">
    <subcellularLocation>
        <location evidence="1 13">Cytoplasm</location>
    </subcellularLocation>
</comment>
<dbReference type="PANTHER" id="PTHR11538:SF41">
    <property type="entry name" value="PHENYLALANINE--TRNA LIGASE, MITOCHONDRIAL"/>
    <property type="match status" value="1"/>
</dbReference>
<evidence type="ECO:0000256" key="1">
    <source>
        <dbReference type="ARBA" id="ARBA00004496"/>
    </source>
</evidence>
<keyword evidence="14" id="KW-0175">Coiled coil</keyword>
<keyword evidence="18" id="KW-1185">Reference proteome</keyword>
<dbReference type="CDD" id="cd00496">
    <property type="entry name" value="PheRS_alpha_core"/>
    <property type="match status" value="1"/>
</dbReference>
<evidence type="ECO:0000313" key="17">
    <source>
        <dbReference type="EMBL" id="MBK0331048.1"/>
    </source>
</evidence>
<feature type="domain" description="Aminoacyl-transfer RNA synthetases class-II family profile" evidence="16">
    <location>
        <begin position="156"/>
        <end position="373"/>
    </location>
</feature>
<dbReference type="NCBIfam" id="TIGR00468">
    <property type="entry name" value="pheS"/>
    <property type="match status" value="1"/>
</dbReference>
<keyword evidence="5 13" id="KW-0436">Ligase</keyword>
<protein>
    <recommendedName>
        <fullName evidence="13">Phenylalanine--tRNA ligase alpha subunit</fullName>
        <ecNumber evidence="13">6.1.1.20</ecNumber>
    </recommendedName>
    <alternativeName>
        <fullName evidence="13">Phenylalanyl-tRNA synthetase alpha subunit</fullName>
        <shortName evidence="13">PheRS</shortName>
    </alternativeName>
</protein>
<dbReference type="SUPFAM" id="SSF46589">
    <property type="entry name" value="tRNA-binding arm"/>
    <property type="match status" value="1"/>
</dbReference>
<evidence type="ECO:0000313" key="18">
    <source>
        <dbReference type="Proteomes" id="UP000612352"/>
    </source>
</evidence>
<dbReference type="Pfam" id="PF02912">
    <property type="entry name" value="Phe_tRNA-synt_N"/>
    <property type="match status" value="1"/>
</dbReference>
<keyword evidence="7 13" id="KW-0547">Nucleotide-binding</keyword>
<organism evidence="17 18">
    <name type="scientific">Brachybacterium halotolerans</name>
    <dbReference type="NCBI Taxonomy" id="2795215"/>
    <lineage>
        <taxon>Bacteria</taxon>
        <taxon>Bacillati</taxon>
        <taxon>Actinomycetota</taxon>
        <taxon>Actinomycetes</taxon>
        <taxon>Micrococcales</taxon>
        <taxon>Dermabacteraceae</taxon>
        <taxon>Brachybacterium</taxon>
    </lineage>
</organism>
<evidence type="ECO:0000256" key="4">
    <source>
        <dbReference type="ARBA" id="ARBA00022490"/>
    </source>
</evidence>
<evidence type="ECO:0000256" key="3">
    <source>
        <dbReference type="ARBA" id="ARBA00011209"/>
    </source>
</evidence>
<dbReference type="EMBL" id="JAEDAJ010000003">
    <property type="protein sequence ID" value="MBK0331048.1"/>
    <property type="molecule type" value="Genomic_DNA"/>
</dbReference>
<comment type="cofactor">
    <cofactor evidence="13">
        <name>Mg(2+)</name>
        <dbReference type="ChEBI" id="CHEBI:18420"/>
    </cofactor>
    <text evidence="13">Binds 2 magnesium ions per tetramer.</text>
</comment>
<comment type="caution">
    <text evidence="17">The sequence shown here is derived from an EMBL/GenBank/DDBJ whole genome shotgun (WGS) entry which is preliminary data.</text>
</comment>
<comment type="subunit">
    <text evidence="3 13">Tetramer of two alpha and two beta subunits.</text>
</comment>
<comment type="catalytic activity">
    <reaction evidence="12 13">
        <text>tRNA(Phe) + L-phenylalanine + ATP = L-phenylalanyl-tRNA(Phe) + AMP + diphosphate + H(+)</text>
        <dbReference type="Rhea" id="RHEA:19413"/>
        <dbReference type="Rhea" id="RHEA-COMP:9668"/>
        <dbReference type="Rhea" id="RHEA-COMP:9699"/>
        <dbReference type="ChEBI" id="CHEBI:15378"/>
        <dbReference type="ChEBI" id="CHEBI:30616"/>
        <dbReference type="ChEBI" id="CHEBI:33019"/>
        <dbReference type="ChEBI" id="CHEBI:58095"/>
        <dbReference type="ChEBI" id="CHEBI:78442"/>
        <dbReference type="ChEBI" id="CHEBI:78531"/>
        <dbReference type="ChEBI" id="CHEBI:456215"/>
        <dbReference type="EC" id="6.1.1.20"/>
    </reaction>
</comment>
<evidence type="ECO:0000259" key="16">
    <source>
        <dbReference type="PROSITE" id="PS50862"/>
    </source>
</evidence>
<keyword evidence="9 13" id="KW-0460">Magnesium</keyword>
<dbReference type="Gene3D" id="3.30.930.10">
    <property type="entry name" value="Bira Bifunctional Protein, Domain 2"/>
    <property type="match status" value="1"/>
</dbReference>
<evidence type="ECO:0000256" key="12">
    <source>
        <dbReference type="ARBA" id="ARBA00049255"/>
    </source>
</evidence>
<feature type="binding site" evidence="13">
    <location>
        <position position="300"/>
    </location>
    <ligand>
        <name>Mg(2+)</name>
        <dbReference type="ChEBI" id="CHEBI:18420"/>
        <note>shared with beta subunit</note>
    </ligand>
</feature>
<keyword evidence="4 13" id="KW-0963">Cytoplasm</keyword>
<dbReference type="InterPro" id="IPR022911">
    <property type="entry name" value="Phe_tRNA_ligase_alpha1_bac"/>
</dbReference>
<evidence type="ECO:0000256" key="9">
    <source>
        <dbReference type="ARBA" id="ARBA00022842"/>
    </source>
</evidence>
<evidence type="ECO:0000256" key="15">
    <source>
        <dbReference type="SAM" id="MobiDB-lite"/>
    </source>
</evidence>
<gene>
    <name evidence="13 17" type="primary">pheS</name>
    <name evidence="17" type="ORF">I8D64_06485</name>
</gene>
<dbReference type="InterPro" id="IPR004529">
    <property type="entry name" value="Phe-tRNA-synth_IIc_asu"/>
</dbReference>
<keyword evidence="11 13" id="KW-0030">Aminoacyl-tRNA synthetase</keyword>
<dbReference type="InterPro" id="IPR045864">
    <property type="entry name" value="aa-tRNA-synth_II/BPL/LPL"/>
</dbReference>
<reference evidence="17 18" key="1">
    <citation type="submission" date="2020-12" db="EMBL/GenBank/DDBJ databases">
        <title>Brachybacterium sp. MASK1Z-5, whole genome shotgun sequence.</title>
        <authorList>
            <person name="Tuo L."/>
        </authorList>
    </citation>
    <scope>NUCLEOTIDE SEQUENCE [LARGE SCALE GENOMIC DNA]</scope>
    <source>
        <strain evidence="17 18">MASK1Z-5</strain>
    </source>
</reference>
<evidence type="ECO:0000256" key="5">
    <source>
        <dbReference type="ARBA" id="ARBA00022598"/>
    </source>
</evidence>
<proteinExistence type="inferred from homology"/>
<keyword evidence="6 13" id="KW-0479">Metal-binding</keyword>
<evidence type="ECO:0000256" key="11">
    <source>
        <dbReference type="ARBA" id="ARBA00023146"/>
    </source>
</evidence>
<evidence type="ECO:0000256" key="7">
    <source>
        <dbReference type="ARBA" id="ARBA00022741"/>
    </source>
</evidence>
<sequence length="397" mass="42766">MVRGAAGPTGDPPRRATRTSAHRTKAIPVSETPPSPDPAAVTIDEPTIGAAVDAALAAIASAGSTAELKQVRIDHVGDASVLSRANASIRDLPKDQKAFAGKLVGQSKGRVQQALAARQAELAEAEEEAALARETVDVTVPVDRRPRGARHPMRTLQDRIEDFFVGIGWEIAEGPELETGWFNFDALNADPNHPSRSLQDTLYVAPEDSGLLLRTQTSPVQIRAMLERGAPLYIACPGTVYRADEFDATHSPMFNQVEGLAIDTDLTMANLVGTLDAFAAAIFGGRPITRLRPNHFPFTEPSAEMDFRCFNCEARLGLDHDADPACRVCGGTGWIEMGGCGMVHPNVLRSAGVDPEEYQGFAFGLGIERILMLRNGADMRDIVEGDVRFSQHYGTEI</sequence>
<evidence type="ECO:0000256" key="8">
    <source>
        <dbReference type="ARBA" id="ARBA00022840"/>
    </source>
</evidence>
<keyword evidence="10 13" id="KW-0648">Protein biosynthesis</keyword>
<comment type="similarity">
    <text evidence="2 13">Belongs to the class-II aminoacyl-tRNA synthetase family. Phe-tRNA synthetase alpha subunit type 1 subfamily.</text>
</comment>
<keyword evidence="8 13" id="KW-0067">ATP-binding</keyword>
<dbReference type="SUPFAM" id="SSF55681">
    <property type="entry name" value="Class II aaRS and biotin synthetases"/>
    <property type="match status" value="1"/>
</dbReference>
<dbReference type="Pfam" id="PF01409">
    <property type="entry name" value="tRNA-synt_2d"/>
    <property type="match status" value="1"/>
</dbReference>
<dbReference type="PROSITE" id="PS50862">
    <property type="entry name" value="AA_TRNA_LIGASE_II"/>
    <property type="match status" value="1"/>
</dbReference>
<dbReference type="InterPro" id="IPR010978">
    <property type="entry name" value="tRNA-bd_arm"/>
</dbReference>
<evidence type="ECO:0000256" key="10">
    <source>
        <dbReference type="ARBA" id="ARBA00022917"/>
    </source>
</evidence>
<feature type="coiled-coil region" evidence="14">
    <location>
        <begin position="108"/>
        <end position="135"/>
    </location>
</feature>
<evidence type="ECO:0000256" key="6">
    <source>
        <dbReference type="ARBA" id="ARBA00022723"/>
    </source>
</evidence>
<feature type="compositionally biased region" description="Basic residues" evidence="15">
    <location>
        <begin position="15"/>
        <end position="25"/>
    </location>
</feature>
<evidence type="ECO:0000256" key="14">
    <source>
        <dbReference type="SAM" id="Coils"/>
    </source>
</evidence>
<dbReference type="Proteomes" id="UP000612352">
    <property type="component" value="Unassembled WGS sequence"/>
</dbReference>
<dbReference type="EC" id="6.1.1.20" evidence="13"/>
<accession>A0ABS1B8S1</accession>
<evidence type="ECO:0000256" key="2">
    <source>
        <dbReference type="ARBA" id="ARBA00010207"/>
    </source>
</evidence>
<evidence type="ECO:0000256" key="13">
    <source>
        <dbReference type="HAMAP-Rule" id="MF_00281"/>
    </source>
</evidence>
<dbReference type="HAMAP" id="MF_00281">
    <property type="entry name" value="Phe_tRNA_synth_alpha1"/>
    <property type="match status" value="1"/>
</dbReference>